<evidence type="ECO:0000256" key="2">
    <source>
        <dbReference type="ARBA" id="ARBA00023125"/>
    </source>
</evidence>
<dbReference type="InterPro" id="IPR018060">
    <property type="entry name" value="HTH_AraC"/>
</dbReference>
<gene>
    <name evidence="5" type="ORF">FWJ25_14875</name>
</gene>
<accession>A0A5B0VCN9</accession>
<keyword evidence="2" id="KW-0238">DNA-binding</keyword>
<dbReference type="SMART" id="SM00342">
    <property type="entry name" value="HTH_ARAC"/>
    <property type="match status" value="1"/>
</dbReference>
<dbReference type="InterPro" id="IPR009057">
    <property type="entry name" value="Homeodomain-like_sf"/>
</dbReference>
<evidence type="ECO:0000313" key="6">
    <source>
        <dbReference type="Proteomes" id="UP000323161"/>
    </source>
</evidence>
<evidence type="ECO:0000256" key="1">
    <source>
        <dbReference type="ARBA" id="ARBA00023015"/>
    </source>
</evidence>
<dbReference type="Pfam" id="PF12833">
    <property type="entry name" value="HTH_18"/>
    <property type="match status" value="1"/>
</dbReference>
<dbReference type="RefSeq" id="WP_149601054.1">
    <property type="nucleotide sequence ID" value="NZ_VTUU01000008.1"/>
</dbReference>
<dbReference type="Gene3D" id="1.10.10.60">
    <property type="entry name" value="Homeodomain-like"/>
    <property type="match status" value="1"/>
</dbReference>
<evidence type="ECO:0000313" key="5">
    <source>
        <dbReference type="EMBL" id="KAA1171915.1"/>
    </source>
</evidence>
<dbReference type="Pfam" id="PF12625">
    <property type="entry name" value="Arabinose_bd"/>
    <property type="match status" value="1"/>
</dbReference>
<dbReference type="GO" id="GO:0003700">
    <property type="term" value="F:DNA-binding transcription factor activity"/>
    <property type="evidence" value="ECO:0007669"/>
    <property type="project" value="InterPro"/>
</dbReference>
<dbReference type="GO" id="GO:0000976">
    <property type="term" value="F:transcription cis-regulatory region binding"/>
    <property type="evidence" value="ECO:0007669"/>
    <property type="project" value="TreeGrafter"/>
</dbReference>
<reference evidence="5 6" key="1">
    <citation type="submission" date="2019-08" db="EMBL/GenBank/DDBJ databases">
        <title>Marinobacter ZYF650 sp. nov., a marine bacterium isolated from seawater of the Mariana trench.</title>
        <authorList>
            <person name="Ahmad W."/>
        </authorList>
    </citation>
    <scope>NUCLEOTIDE SEQUENCE [LARGE SCALE GENOMIC DNA]</scope>
    <source>
        <strain evidence="5 6">ZYF650</strain>
    </source>
</reference>
<sequence>MDISNSIAQDVPIMSARYAQRFTQFMEKRGVKAHALLKNTDMSEELLTNHESFLSINQVIRLLDNATWLMTDERAPFQFGQQLDLPSHGLLGFAVLGHENPRQLISMIVQYLRVGLPLMDMDLSSTGSTFRIRLIDTWDLGHILPCVTKIYMGSIHRIASQVCDHFDIEFSFSTTMGSPAWQTLAGNSEFRFNQTYSQVTMPLMGRPAKPNDASLEFLMARNRQPQEERNRESDETVMQVRELIMSQPGRPCTTDNIARRLNISTRTLRQHLSAAGTSFRQLRNEIRENFATLYLKDTSVPLESIASKLGFSDQAGFTKAYRAWTGTTPGDIRKQARKVNNTPG</sequence>
<protein>
    <submittedName>
        <fullName evidence="5">AraC family transcriptional regulator</fullName>
    </submittedName>
</protein>
<dbReference type="PROSITE" id="PS01124">
    <property type="entry name" value="HTH_ARAC_FAMILY_2"/>
    <property type="match status" value="1"/>
</dbReference>
<dbReference type="PANTHER" id="PTHR47894:SF1">
    <property type="entry name" value="HTH-TYPE TRANSCRIPTIONAL REGULATOR VQSM"/>
    <property type="match status" value="1"/>
</dbReference>
<keyword evidence="6" id="KW-1185">Reference proteome</keyword>
<dbReference type="InterPro" id="IPR032687">
    <property type="entry name" value="AraC-type_N"/>
</dbReference>
<organism evidence="5 6">
    <name type="scientific">Marinobacter salinexigens</name>
    <dbReference type="NCBI Taxonomy" id="2919747"/>
    <lineage>
        <taxon>Bacteria</taxon>
        <taxon>Pseudomonadati</taxon>
        <taxon>Pseudomonadota</taxon>
        <taxon>Gammaproteobacteria</taxon>
        <taxon>Pseudomonadales</taxon>
        <taxon>Marinobacteraceae</taxon>
        <taxon>Marinobacter</taxon>
    </lineage>
</organism>
<dbReference type="AlphaFoldDB" id="A0A5B0VCN9"/>
<evidence type="ECO:0000259" key="4">
    <source>
        <dbReference type="PROSITE" id="PS01124"/>
    </source>
</evidence>
<keyword evidence="3" id="KW-0804">Transcription</keyword>
<dbReference type="SUPFAM" id="SSF46689">
    <property type="entry name" value="Homeodomain-like"/>
    <property type="match status" value="1"/>
</dbReference>
<keyword evidence="1" id="KW-0805">Transcription regulation</keyword>
<dbReference type="GO" id="GO:0005829">
    <property type="term" value="C:cytosol"/>
    <property type="evidence" value="ECO:0007669"/>
    <property type="project" value="TreeGrafter"/>
</dbReference>
<feature type="domain" description="HTH araC/xylS-type" evidence="4">
    <location>
        <begin position="238"/>
        <end position="335"/>
    </location>
</feature>
<comment type="caution">
    <text evidence="5">The sequence shown here is derived from an EMBL/GenBank/DDBJ whole genome shotgun (WGS) entry which is preliminary data.</text>
</comment>
<proteinExistence type="predicted"/>
<dbReference type="EMBL" id="VTUU01000008">
    <property type="protein sequence ID" value="KAA1171915.1"/>
    <property type="molecule type" value="Genomic_DNA"/>
</dbReference>
<evidence type="ECO:0000256" key="3">
    <source>
        <dbReference type="ARBA" id="ARBA00023163"/>
    </source>
</evidence>
<name>A0A5B0VCN9_9GAMM</name>
<dbReference type="PANTHER" id="PTHR47894">
    <property type="entry name" value="HTH-TYPE TRANSCRIPTIONAL REGULATOR GADX"/>
    <property type="match status" value="1"/>
</dbReference>
<dbReference type="Proteomes" id="UP000323161">
    <property type="component" value="Unassembled WGS sequence"/>
</dbReference>